<feature type="region of interest" description="Disordered" evidence="1">
    <location>
        <begin position="1"/>
        <end position="20"/>
    </location>
</feature>
<keyword evidence="3" id="KW-1185">Reference proteome</keyword>
<evidence type="ECO:0000313" key="3">
    <source>
        <dbReference type="Proteomes" id="UP000324233"/>
    </source>
</evidence>
<feature type="compositionally biased region" description="Basic residues" evidence="1">
    <location>
        <begin position="249"/>
        <end position="263"/>
    </location>
</feature>
<feature type="compositionally biased region" description="Polar residues" evidence="1">
    <location>
        <begin position="1"/>
        <end position="10"/>
    </location>
</feature>
<sequence length="263" mass="27611">MTTTDGADNTDGSRSDAPRSVIRGIRAIRGGHPASGPGLLLRLGVPPRFRHGRPETSTRRQVVVPGMGMMPAISTGGPDRGRRPGCAIGRISAMTAIPPATKSEKSARRRAKTAQHGASLLYRGIAVRVARGGAAIGDRCGRPSLAMPLPGRWRMGRRSTGRRSADFRSCSRNRPSRRADHAGEGRRAGGVRGHRVSIGNSDVGSPAGPAPARGPRAGRGIGDDRGAGNRESLGRLRGWADGPNVSGGARRRRPGGTRRCRNA</sequence>
<dbReference type="AlphaFoldDB" id="A0A5B9W466"/>
<feature type="compositionally biased region" description="Basic and acidic residues" evidence="1">
    <location>
        <begin position="177"/>
        <end position="187"/>
    </location>
</feature>
<protein>
    <submittedName>
        <fullName evidence="2">Uncharacterized protein</fullName>
    </submittedName>
</protein>
<feature type="compositionally biased region" description="Basic and acidic residues" evidence="1">
    <location>
        <begin position="221"/>
        <end position="234"/>
    </location>
</feature>
<proteinExistence type="predicted"/>
<dbReference type="Proteomes" id="UP000324233">
    <property type="component" value="Chromosome"/>
</dbReference>
<dbReference type="EMBL" id="CP042997">
    <property type="protein sequence ID" value="QEH35392.1"/>
    <property type="molecule type" value="Genomic_DNA"/>
</dbReference>
<evidence type="ECO:0000313" key="2">
    <source>
        <dbReference type="EMBL" id="QEH35392.1"/>
    </source>
</evidence>
<feature type="compositionally biased region" description="Low complexity" evidence="1">
    <location>
        <begin position="206"/>
        <end position="215"/>
    </location>
</feature>
<reference evidence="2 3" key="1">
    <citation type="submission" date="2019-08" db="EMBL/GenBank/DDBJ databases">
        <title>Deep-cultivation of Planctomycetes and their phenomic and genomic characterization uncovers novel biology.</title>
        <authorList>
            <person name="Wiegand S."/>
            <person name="Jogler M."/>
            <person name="Boedeker C."/>
            <person name="Pinto D."/>
            <person name="Vollmers J."/>
            <person name="Rivas-Marin E."/>
            <person name="Kohn T."/>
            <person name="Peeters S.H."/>
            <person name="Heuer A."/>
            <person name="Rast P."/>
            <person name="Oberbeckmann S."/>
            <person name="Bunk B."/>
            <person name="Jeske O."/>
            <person name="Meyerdierks A."/>
            <person name="Storesund J.E."/>
            <person name="Kallscheuer N."/>
            <person name="Luecker S."/>
            <person name="Lage O.M."/>
            <person name="Pohl T."/>
            <person name="Merkel B.J."/>
            <person name="Hornburger P."/>
            <person name="Mueller R.-W."/>
            <person name="Bruemmer F."/>
            <person name="Labrenz M."/>
            <person name="Spormann A.M."/>
            <person name="Op den Camp H."/>
            <person name="Overmann J."/>
            <person name="Amann R."/>
            <person name="Jetten M.S.M."/>
            <person name="Mascher T."/>
            <person name="Medema M.H."/>
            <person name="Devos D.P."/>
            <person name="Kaster A.-K."/>
            <person name="Ovreas L."/>
            <person name="Rohde M."/>
            <person name="Galperin M.Y."/>
            <person name="Jogler C."/>
        </authorList>
    </citation>
    <scope>NUCLEOTIDE SEQUENCE [LARGE SCALE GENOMIC DNA]</scope>
    <source>
        <strain evidence="2 3">OJF2</strain>
    </source>
</reference>
<evidence type="ECO:0000256" key="1">
    <source>
        <dbReference type="SAM" id="MobiDB-lite"/>
    </source>
</evidence>
<name>A0A5B9W466_9BACT</name>
<gene>
    <name evidence="2" type="ORF">OJF2_39440</name>
</gene>
<organism evidence="2 3">
    <name type="scientific">Aquisphaera giovannonii</name>
    <dbReference type="NCBI Taxonomy" id="406548"/>
    <lineage>
        <taxon>Bacteria</taxon>
        <taxon>Pseudomonadati</taxon>
        <taxon>Planctomycetota</taxon>
        <taxon>Planctomycetia</taxon>
        <taxon>Isosphaerales</taxon>
        <taxon>Isosphaeraceae</taxon>
        <taxon>Aquisphaera</taxon>
    </lineage>
</organism>
<dbReference type="KEGG" id="agv:OJF2_39440"/>
<accession>A0A5B9W466</accession>
<feature type="region of interest" description="Disordered" evidence="1">
    <location>
        <begin position="148"/>
        <end position="263"/>
    </location>
</feature>